<dbReference type="EMBL" id="BSTX01000003">
    <property type="protein sequence ID" value="GLZ79634.1"/>
    <property type="molecule type" value="Genomic_DNA"/>
</dbReference>
<accession>A0A9W6SMG4</accession>
<protein>
    <submittedName>
        <fullName evidence="1">Uncharacterized protein</fullName>
    </submittedName>
</protein>
<proteinExistence type="predicted"/>
<comment type="caution">
    <text evidence="1">The sequence shown here is derived from an EMBL/GenBank/DDBJ whole genome shotgun (WGS) entry which is preliminary data.</text>
</comment>
<dbReference type="Proteomes" id="UP001165079">
    <property type="component" value="Unassembled WGS sequence"/>
</dbReference>
<organism evidence="1 2">
    <name type="scientific">Actinorhabdospora filicis</name>
    <dbReference type="NCBI Taxonomy" id="1785913"/>
    <lineage>
        <taxon>Bacteria</taxon>
        <taxon>Bacillati</taxon>
        <taxon>Actinomycetota</taxon>
        <taxon>Actinomycetes</taxon>
        <taxon>Micromonosporales</taxon>
        <taxon>Micromonosporaceae</taxon>
        <taxon>Actinorhabdospora</taxon>
    </lineage>
</organism>
<evidence type="ECO:0000313" key="1">
    <source>
        <dbReference type="EMBL" id="GLZ79634.1"/>
    </source>
</evidence>
<gene>
    <name evidence="1" type="ORF">Afil01_44410</name>
</gene>
<reference evidence="1" key="1">
    <citation type="submission" date="2023-03" db="EMBL/GenBank/DDBJ databases">
        <title>Actinorhabdospora filicis NBRC 111898.</title>
        <authorList>
            <person name="Ichikawa N."/>
            <person name="Sato H."/>
            <person name="Tonouchi N."/>
        </authorList>
    </citation>
    <scope>NUCLEOTIDE SEQUENCE</scope>
    <source>
        <strain evidence="1">NBRC 111898</strain>
    </source>
</reference>
<evidence type="ECO:0000313" key="2">
    <source>
        <dbReference type="Proteomes" id="UP001165079"/>
    </source>
</evidence>
<name>A0A9W6SMG4_9ACTN</name>
<dbReference type="AlphaFoldDB" id="A0A9W6SMG4"/>
<keyword evidence="2" id="KW-1185">Reference proteome</keyword>
<sequence length="60" mass="6212">MAKMTALLDAMTERFVPKAKAAAACKPCTYAPGTCGPGNTGTRICCWSGASCRYMCGCAL</sequence>